<dbReference type="SUPFAM" id="SSF81853">
    <property type="entry name" value="Family 10 polysaccharide lyase"/>
    <property type="match status" value="1"/>
</dbReference>
<reference evidence="2" key="1">
    <citation type="submission" date="2020-09" db="EMBL/GenBank/DDBJ databases">
        <title>Pelagicoccus enzymogenes sp. nov. with an EPS production, isolated from marine sediment.</title>
        <authorList>
            <person name="Feng X."/>
        </authorList>
    </citation>
    <scope>NUCLEOTIDE SEQUENCE</scope>
    <source>
        <strain evidence="2">NFK12</strain>
    </source>
</reference>
<proteinExistence type="predicted"/>
<dbReference type="Gene3D" id="1.50.10.20">
    <property type="match status" value="1"/>
</dbReference>
<sequence>MKTNYIPCIFLFFLSCTLRAESFRDQAVASLHKGVAYFQTLNSHGGYVYHVTPDLSLRWGEGPKDAHTIEVQPPGTPAVGQSFLRAYQVTGDRTALDAAMAAANALIRGQNKHGGWDHTIDFADLSNETVSFDDNQSQSAISFLLAMDAAVDDDSLSKATRRAVDMMIATQLSNGGWPHLYPERGNYHDFATFNDGGINDCVRVMIEAFNHYGDDPEIEKSLRRVARFLVVSQLPPPQPGWAQQYNEFLQPAWARTFEPASLCPAVTIKNVDTLIDLYLCLGDDTLLEPIPDALRWLREIRLENGKWARFVEIGTNKALYYDRGRKRVKSIAELHPERATGYAYEINISSALEAGTARYELALEHGQEGLMQLETAELSGEAAQKRLAALSQSVKKIIEAQESSGAWISRNDRFKATLPKGQRWNGEYTEMDRISSAVFNRNVAVLCEYIELNDRLAR</sequence>
<dbReference type="PROSITE" id="PS51257">
    <property type="entry name" value="PROKAR_LIPOPROTEIN"/>
    <property type="match status" value="1"/>
</dbReference>
<feature type="chain" id="PRO_5037481272" description="Pectic acid lyase" evidence="1">
    <location>
        <begin position="21"/>
        <end position="458"/>
    </location>
</feature>
<name>A0A927FFM1_9BACT</name>
<accession>A0A927FFM1</accession>
<organism evidence="2 3">
    <name type="scientific">Pelagicoccus enzymogenes</name>
    <dbReference type="NCBI Taxonomy" id="2773457"/>
    <lineage>
        <taxon>Bacteria</taxon>
        <taxon>Pseudomonadati</taxon>
        <taxon>Verrucomicrobiota</taxon>
        <taxon>Opitutia</taxon>
        <taxon>Puniceicoccales</taxon>
        <taxon>Pelagicoccaceae</taxon>
        <taxon>Pelagicoccus</taxon>
    </lineage>
</organism>
<keyword evidence="1" id="KW-0732">Signal</keyword>
<comment type="caution">
    <text evidence="2">The sequence shown here is derived from an EMBL/GenBank/DDBJ whole genome shotgun (WGS) entry which is preliminary data.</text>
</comment>
<evidence type="ECO:0008006" key="4">
    <source>
        <dbReference type="Google" id="ProtNLM"/>
    </source>
</evidence>
<protein>
    <recommendedName>
        <fullName evidence="4">Pectic acid lyase</fullName>
    </recommendedName>
</protein>
<evidence type="ECO:0000313" key="3">
    <source>
        <dbReference type="Proteomes" id="UP000622317"/>
    </source>
</evidence>
<dbReference type="Proteomes" id="UP000622317">
    <property type="component" value="Unassembled WGS sequence"/>
</dbReference>
<evidence type="ECO:0000313" key="2">
    <source>
        <dbReference type="EMBL" id="MBD5782508.1"/>
    </source>
</evidence>
<dbReference type="EMBL" id="JACYFG010000061">
    <property type="protein sequence ID" value="MBD5782508.1"/>
    <property type="molecule type" value="Genomic_DNA"/>
</dbReference>
<dbReference type="RefSeq" id="WP_191619584.1">
    <property type="nucleotide sequence ID" value="NZ_JACYFG010000061.1"/>
</dbReference>
<dbReference type="Pfam" id="PF09492">
    <property type="entry name" value="Pec_lyase"/>
    <property type="match status" value="1"/>
</dbReference>
<feature type="signal peptide" evidence="1">
    <location>
        <begin position="1"/>
        <end position="20"/>
    </location>
</feature>
<evidence type="ECO:0000256" key="1">
    <source>
        <dbReference type="SAM" id="SignalP"/>
    </source>
</evidence>
<dbReference type="AlphaFoldDB" id="A0A927FFM1"/>
<gene>
    <name evidence="2" type="ORF">IEN85_23620</name>
</gene>
<dbReference type="InterPro" id="IPR012669">
    <property type="entry name" value="Pectate_lyase"/>
</dbReference>
<keyword evidence="3" id="KW-1185">Reference proteome</keyword>